<dbReference type="InterPro" id="IPR001806">
    <property type="entry name" value="Small_GTPase"/>
</dbReference>
<organism evidence="3">
    <name type="scientific">Trepomonas sp. PC1</name>
    <dbReference type="NCBI Taxonomy" id="1076344"/>
    <lineage>
        <taxon>Eukaryota</taxon>
        <taxon>Metamonada</taxon>
        <taxon>Diplomonadida</taxon>
        <taxon>Hexamitidae</taxon>
        <taxon>Hexamitinae</taxon>
        <taxon>Trepomonas</taxon>
    </lineage>
</organism>
<protein>
    <submittedName>
        <fullName evidence="3">Rab-like protein</fullName>
    </submittedName>
</protein>
<dbReference type="SMART" id="SM00174">
    <property type="entry name" value="RHO"/>
    <property type="match status" value="1"/>
</dbReference>
<dbReference type="PRINTS" id="PR00449">
    <property type="entry name" value="RASTRNSFRMNG"/>
</dbReference>
<proteinExistence type="predicted"/>
<feature type="non-terminal residue" evidence="3">
    <location>
        <position position="181"/>
    </location>
</feature>
<dbReference type="GO" id="GO:0003924">
    <property type="term" value="F:GTPase activity"/>
    <property type="evidence" value="ECO:0007669"/>
    <property type="project" value="InterPro"/>
</dbReference>
<dbReference type="CDD" id="cd00154">
    <property type="entry name" value="Rab"/>
    <property type="match status" value="1"/>
</dbReference>
<keyword evidence="1" id="KW-0547">Nucleotide-binding</keyword>
<gene>
    <name evidence="3" type="ORF">TPC1_14499</name>
</gene>
<dbReference type="InterPro" id="IPR050227">
    <property type="entry name" value="Rab"/>
</dbReference>
<feature type="non-terminal residue" evidence="3">
    <location>
        <position position="1"/>
    </location>
</feature>
<evidence type="ECO:0000313" key="3">
    <source>
        <dbReference type="EMBL" id="JAP93280.1"/>
    </source>
</evidence>
<dbReference type="InterPro" id="IPR005225">
    <property type="entry name" value="Small_GTP-bd"/>
</dbReference>
<keyword evidence="2" id="KW-0342">GTP-binding</keyword>
<evidence type="ECO:0000256" key="1">
    <source>
        <dbReference type="ARBA" id="ARBA00022741"/>
    </source>
</evidence>
<dbReference type="PANTHER" id="PTHR47977">
    <property type="entry name" value="RAS-RELATED PROTEIN RAB"/>
    <property type="match status" value="1"/>
</dbReference>
<dbReference type="PROSITE" id="PS51421">
    <property type="entry name" value="RAS"/>
    <property type="match status" value="1"/>
</dbReference>
<dbReference type="Pfam" id="PF00071">
    <property type="entry name" value="Ras"/>
    <property type="match status" value="1"/>
</dbReference>
<dbReference type="SMART" id="SM00175">
    <property type="entry name" value="RAB"/>
    <property type="match status" value="1"/>
</dbReference>
<accession>A0A146K8Y2</accession>
<dbReference type="AlphaFoldDB" id="A0A146K8Y2"/>
<dbReference type="InterPro" id="IPR027417">
    <property type="entry name" value="P-loop_NTPase"/>
</dbReference>
<dbReference type="SUPFAM" id="SSF52540">
    <property type="entry name" value="P-loop containing nucleoside triphosphate hydrolases"/>
    <property type="match status" value="1"/>
</dbReference>
<dbReference type="GO" id="GO:0005525">
    <property type="term" value="F:GTP binding"/>
    <property type="evidence" value="ECO:0007669"/>
    <property type="project" value="UniProtKB-KW"/>
</dbReference>
<dbReference type="EMBL" id="GDID01003326">
    <property type="protein sequence ID" value="JAP93280.1"/>
    <property type="molecule type" value="Transcribed_RNA"/>
</dbReference>
<name>A0A146K8Y2_9EUKA</name>
<dbReference type="SMART" id="SM00173">
    <property type="entry name" value="RAS"/>
    <property type="match status" value="1"/>
</dbReference>
<reference evidence="3" key="1">
    <citation type="submission" date="2015-07" db="EMBL/GenBank/DDBJ databases">
        <title>Adaptation to a free-living lifestyle via gene acquisitions in the diplomonad Trepomonas sp. PC1.</title>
        <authorList>
            <person name="Xu F."/>
            <person name="Jerlstrom-Hultqvist J."/>
            <person name="Kolisko M."/>
            <person name="Simpson A.G.B."/>
            <person name="Roger A.J."/>
            <person name="Svard S.G."/>
            <person name="Andersson J.O."/>
        </authorList>
    </citation>
    <scope>NUCLEOTIDE SEQUENCE</scope>
    <source>
        <strain evidence="3">PC1</strain>
    </source>
</reference>
<dbReference type="FunFam" id="3.40.50.300:FF:001329">
    <property type="entry name" value="Small GTP-binding protein, putative"/>
    <property type="match status" value="1"/>
</dbReference>
<evidence type="ECO:0000256" key="2">
    <source>
        <dbReference type="ARBA" id="ARBA00023134"/>
    </source>
</evidence>
<dbReference type="PROSITE" id="PS51419">
    <property type="entry name" value="RAB"/>
    <property type="match status" value="1"/>
</dbReference>
<dbReference type="Gene3D" id="3.40.50.300">
    <property type="entry name" value="P-loop containing nucleotide triphosphate hydrolases"/>
    <property type="match status" value="1"/>
</dbReference>
<sequence length="181" mass="20713">FKVILLGDMAVGKTSFVRRYMYNDFVDFHTSTIVTSFVSKQFDTFKMDIWDSAGQERFQSLVQLYFRGAHVALVLFSAADFTNTFNRAKFWISSVREKITNDVQIILVENKIDLPKSETDNEQVKQYVEDNGILYMRASAKSGEGVQEIFDQVVKTGREIFKNCQPKPELIGVVKQQNGKG</sequence>
<dbReference type="NCBIfam" id="TIGR00231">
    <property type="entry name" value="small_GTP"/>
    <property type="match status" value="1"/>
</dbReference>